<evidence type="ECO:0000256" key="4">
    <source>
        <dbReference type="SAM" id="MobiDB-lite"/>
    </source>
</evidence>
<dbReference type="PRINTS" id="PR00094">
    <property type="entry name" value="ADENYLTKNASE"/>
</dbReference>
<dbReference type="PANTHER" id="PTHR23359">
    <property type="entry name" value="NUCLEOTIDE KINASE"/>
    <property type="match status" value="1"/>
</dbReference>
<dbReference type="InterPro" id="IPR000850">
    <property type="entry name" value="Adenylat/UMP-CMP_kin"/>
</dbReference>
<dbReference type="Gene3D" id="1.20.890.10">
    <property type="entry name" value="cAMP-dependent protein kinase regulatory subunit, dimerization-anchoring domain"/>
    <property type="match status" value="1"/>
</dbReference>
<feature type="compositionally biased region" description="Polar residues" evidence="4">
    <location>
        <begin position="108"/>
        <end position="121"/>
    </location>
</feature>
<feature type="region of interest" description="Disordered" evidence="4">
    <location>
        <begin position="66"/>
        <end position="128"/>
    </location>
</feature>
<dbReference type="STRING" id="42156.A0A3P6USY4"/>
<evidence type="ECO:0000313" key="6">
    <source>
        <dbReference type="Proteomes" id="UP000277928"/>
    </source>
</evidence>
<feature type="compositionally biased region" description="Polar residues" evidence="4">
    <location>
        <begin position="544"/>
        <end position="580"/>
    </location>
</feature>
<dbReference type="CDD" id="cd22978">
    <property type="entry name" value="DD_AK5"/>
    <property type="match status" value="1"/>
</dbReference>
<feature type="compositionally biased region" description="Basic and acidic residues" evidence="4">
    <location>
        <begin position="80"/>
        <end position="95"/>
    </location>
</feature>
<feature type="compositionally biased region" description="Basic and acidic residues" evidence="4">
    <location>
        <begin position="379"/>
        <end position="394"/>
    </location>
</feature>
<evidence type="ECO:0000256" key="1">
    <source>
        <dbReference type="ARBA" id="ARBA00022679"/>
    </source>
</evidence>
<dbReference type="GO" id="GO:0005524">
    <property type="term" value="F:ATP binding"/>
    <property type="evidence" value="ECO:0007669"/>
    <property type="project" value="InterPro"/>
</dbReference>
<feature type="compositionally biased region" description="Polar residues" evidence="4">
    <location>
        <begin position="521"/>
        <end position="532"/>
    </location>
</feature>
<feature type="compositionally biased region" description="Polar residues" evidence="4">
    <location>
        <begin position="436"/>
        <end position="445"/>
    </location>
</feature>
<feature type="compositionally biased region" description="Basic residues" evidence="4">
    <location>
        <begin position="534"/>
        <end position="543"/>
    </location>
</feature>
<proteinExistence type="inferred from homology"/>
<dbReference type="InterPro" id="IPR027417">
    <property type="entry name" value="P-loop_NTPase"/>
</dbReference>
<keyword evidence="6" id="KW-1185">Reference proteome</keyword>
<dbReference type="EMBL" id="UYRX01000457">
    <property type="protein sequence ID" value="VDK82498.1"/>
    <property type="molecule type" value="Genomic_DNA"/>
</dbReference>
<protein>
    <submittedName>
        <fullName evidence="5">Uncharacterized protein</fullName>
    </submittedName>
</protein>
<dbReference type="HAMAP" id="MF_00235">
    <property type="entry name" value="Adenylate_kinase_Adk"/>
    <property type="match status" value="1"/>
</dbReference>
<dbReference type="CDD" id="cd01428">
    <property type="entry name" value="ADK"/>
    <property type="match status" value="2"/>
</dbReference>
<accession>A0A3P6USY4</accession>
<dbReference type="OMA" id="NWGYVIE"/>
<gene>
    <name evidence="5" type="ORF">NLS_LOCUS5782</name>
</gene>
<dbReference type="SUPFAM" id="SSF47391">
    <property type="entry name" value="Dimerization-anchoring domain of cAMP-dependent PK regulatory subunit"/>
    <property type="match status" value="1"/>
</dbReference>
<dbReference type="GO" id="GO:0006139">
    <property type="term" value="P:nucleobase-containing compound metabolic process"/>
    <property type="evidence" value="ECO:0007669"/>
    <property type="project" value="InterPro"/>
</dbReference>
<feature type="region of interest" description="Disordered" evidence="4">
    <location>
        <begin position="518"/>
        <end position="602"/>
    </location>
</feature>
<keyword evidence="1" id="KW-0808">Transferase</keyword>
<keyword evidence="2" id="KW-0547">Nucleotide-binding</keyword>
<keyword evidence="3" id="KW-0418">Kinase</keyword>
<dbReference type="Gene3D" id="3.40.50.300">
    <property type="entry name" value="P-loop containing nucleotide triphosphate hydrolases"/>
    <property type="match status" value="2"/>
</dbReference>
<dbReference type="Pfam" id="PF00406">
    <property type="entry name" value="ADK"/>
    <property type="match status" value="2"/>
</dbReference>
<organism evidence="5 6">
    <name type="scientific">Litomosoides sigmodontis</name>
    <name type="common">Filarial nematode worm</name>
    <dbReference type="NCBI Taxonomy" id="42156"/>
    <lineage>
        <taxon>Eukaryota</taxon>
        <taxon>Metazoa</taxon>
        <taxon>Ecdysozoa</taxon>
        <taxon>Nematoda</taxon>
        <taxon>Chromadorea</taxon>
        <taxon>Rhabditida</taxon>
        <taxon>Spirurina</taxon>
        <taxon>Spiruromorpha</taxon>
        <taxon>Filarioidea</taxon>
        <taxon>Onchocercidae</taxon>
        <taxon>Litomosoides</taxon>
    </lineage>
</organism>
<evidence type="ECO:0000256" key="3">
    <source>
        <dbReference type="ARBA" id="ARBA00022777"/>
    </source>
</evidence>
<evidence type="ECO:0000256" key="2">
    <source>
        <dbReference type="ARBA" id="ARBA00022741"/>
    </source>
</evidence>
<dbReference type="GO" id="GO:0019205">
    <property type="term" value="F:nucleobase-containing compound kinase activity"/>
    <property type="evidence" value="ECO:0007669"/>
    <property type="project" value="InterPro"/>
</dbReference>
<name>A0A3P6USY4_LITSI</name>
<dbReference type="Proteomes" id="UP000277928">
    <property type="component" value="Unassembled WGS sequence"/>
</dbReference>
<feature type="compositionally biased region" description="Basic and acidic residues" evidence="4">
    <location>
        <begin position="448"/>
        <end position="466"/>
    </location>
</feature>
<evidence type="ECO:0000313" key="5">
    <source>
        <dbReference type="EMBL" id="VDK82498.1"/>
    </source>
</evidence>
<reference evidence="5 6" key="1">
    <citation type="submission" date="2018-08" db="EMBL/GenBank/DDBJ databases">
        <authorList>
            <person name="Laetsch R D."/>
            <person name="Stevens L."/>
            <person name="Kumar S."/>
            <person name="Blaxter L. M."/>
        </authorList>
    </citation>
    <scope>NUCLEOTIDE SEQUENCE [LARGE SCALE GENOMIC DNA]</scope>
</reference>
<dbReference type="OrthoDB" id="442176at2759"/>
<dbReference type="AlphaFoldDB" id="A0A3P6USY4"/>
<feature type="region of interest" description="Disordered" evidence="4">
    <location>
        <begin position="372"/>
        <end position="478"/>
    </location>
</feature>
<sequence>MAAEVKGYLQEHAIPQLFESLITGLICNKPEDPIKFLENSLTTIRKNPTFEYKWDSFVDEEVLREFNEPPPVKPGSNDLAAEKPEKRKKDGESKSRTPAARQPKRVNPNKSTASSAITASNKLPPRPLSAMRATEATTVPDVPIILFMGGPGGGKTRHAARVQEALSNFGLVHICMPDMVRTAILQYQNTDLEWKEAAELYQRGELIPNNLALELVKAEMAKHQNAKAFFLEGFPREARQVENFEREVRAVNMAIILDYDESTLRNHMERRGLGKEVIDAKIREFKLKTLPSAKYFDDQRLLHLIPGEQSDQWIFERMKLLIQRAMELGVPVTTSKVASRTGSPLQQPDSAITVAQAAAAIEAEADNVEAFENKAPLATKDEAKASEKGEDKKPTSSGRRVGAEAEPATSDRNSPAVARDITNTATAAPEKKATPQMTPGNNKPSTALKRELSSRRNTADGLKPDEIGGDSTMKSVTDTEIREKTEILTASSGELLDQFKKSVAQPALAALIATDDASLLERSSQSSKQSTRPGAKRMSRKLSRTTSQTSKSSEMSLQSVQSAKSDCQSVHSIRSESQLATDGPLSDLKSNTPSADDRFPPGLPNNASAIVIVGPPGSNKAEISKRLACRYDGFTHLSMGDLLRGEVQANADDQLWQRIGKKMNAGEPVPTKICRELLYSKIYNDDSGSSGYVIEGYPRAKNQAIDFEKQIDPLTLVILIDCTEEFCIKAIAKRKKDELTNRQDDNTEAAVSTRLQMFKQNTLPMLRYFDKKGKLKVIDGDNDLDKIFEEIVEELDSTPLGKGQKGEWLSRKGTAQ</sequence>
<dbReference type="SUPFAM" id="SSF52540">
    <property type="entry name" value="P-loop containing nucleoside triphosphate hydrolases"/>
    <property type="match status" value="2"/>
</dbReference>